<proteinExistence type="predicted"/>
<sequence>MNSHNSDRSRKRRRVSPFADDGIGFGDRDDSDLDGKFQLIHKKAHKQTQTMRRRCVFPWEKLPGELCNVVYEFALISENPIELSITNLGKPRVKITPKSKEWGDYNIAPSLILINKAAYTEASHLLYRNKFRFANAKTMYYFITTIPPKMKGMIERIELANERLPGWAHLYSQRNHDPRYMALAFPSLIGMNLKSLELVKGFDMDDWACAYSLANFLSRNGFGHWLRWIAQEKGDPKAARDILNLREDGALRWLGRMVAYRGGVSLKYIVSRHSGAGSLAPASETKQEEIWESFKRFLGA</sequence>
<keyword evidence="2" id="KW-1185">Reference proteome</keyword>
<organism evidence="1 2">
    <name type="scientific">Neofusicoccum ribis</name>
    <dbReference type="NCBI Taxonomy" id="45134"/>
    <lineage>
        <taxon>Eukaryota</taxon>
        <taxon>Fungi</taxon>
        <taxon>Dikarya</taxon>
        <taxon>Ascomycota</taxon>
        <taxon>Pezizomycotina</taxon>
        <taxon>Dothideomycetes</taxon>
        <taxon>Dothideomycetes incertae sedis</taxon>
        <taxon>Botryosphaeriales</taxon>
        <taxon>Botryosphaeriaceae</taxon>
        <taxon>Neofusicoccum</taxon>
    </lineage>
</organism>
<dbReference type="InterPro" id="IPR038883">
    <property type="entry name" value="AN11006-like"/>
</dbReference>
<reference evidence="1 2" key="1">
    <citation type="submission" date="2024-02" db="EMBL/GenBank/DDBJ databases">
        <title>De novo assembly and annotation of 12 fungi associated with fruit tree decline syndrome in Ontario, Canada.</title>
        <authorList>
            <person name="Sulman M."/>
            <person name="Ellouze W."/>
            <person name="Ilyukhin E."/>
        </authorList>
    </citation>
    <scope>NUCLEOTIDE SEQUENCE [LARGE SCALE GENOMIC DNA]</scope>
    <source>
        <strain evidence="1 2">M1-105</strain>
    </source>
</reference>
<evidence type="ECO:0000313" key="1">
    <source>
        <dbReference type="EMBL" id="KAL1618404.1"/>
    </source>
</evidence>
<dbReference type="PANTHER" id="PTHR42085:SF2">
    <property type="entry name" value="F-BOX DOMAIN-CONTAINING PROTEIN"/>
    <property type="match status" value="1"/>
</dbReference>
<gene>
    <name evidence="1" type="ORF">SLS56_010556</name>
</gene>
<evidence type="ECO:0000313" key="2">
    <source>
        <dbReference type="Proteomes" id="UP001521116"/>
    </source>
</evidence>
<protein>
    <submittedName>
        <fullName evidence="1">Uncharacterized protein</fullName>
    </submittedName>
</protein>
<dbReference type="PANTHER" id="PTHR42085">
    <property type="entry name" value="F-BOX DOMAIN-CONTAINING PROTEIN"/>
    <property type="match status" value="1"/>
</dbReference>
<comment type="caution">
    <text evidence="1">The sequence shown here is derived from an EMBL/GenBank/DDBJ whole genome shotgun (WGS) entry which is preliminary data.</text>
</comment>
<dbReference type="Proteomes" id="UP001521116">
    <property type="component" value="Unassembled WGS sequence"/>
</dbReference>
<dbReference type="EMBL" id="JAJVDC020000208">
    <property type="protein sequence ID" value="KAL1618404.1"/>
    <property type="molecule type" value="Genomic_DNA"/>
</dbReference>
<name>A0ABR3SE25_9PEZI</name>
<accession>A0ABR3SE25</accession>